<protein>
    <submittedName>
        <fullName evidence="1">Uncharacterized protein</fullName>
    </submittedName>
</protein>
<reference evidence="1 2" key="1">
    <citation type="journal article" date="2022" name="Allergy">
        <title>Genome assembly and annotation of Periplaneta americana reveal a comprehensive cockroach allergen profile.</title>
        <authorList>
            <person name="Wang L."/>
            <person name="Xiong Q."/>
            <person name="Saelim N."/>
            <person name="Wang L."/>
            <person name="Nong W."/>
            <person name="Wan A.T."/>
            <person name="Shi M."/>
            <person name="Liu X."/>
            <person name="Cao Q."/>
            <person name="Hui J.H.L."/>
            <person name="Sookrung N."/>
            <person name="Leung T.F."/>
            <person name="Tungtrongchitr A."/>
            <person name="Tsui S.K.W."/>
        </authorList>
    </citation>
    <scope>NUCLEOTIDE SEQUENCE [LARGE SCALE GENOMIC DNA]</scope>
    <source>
        <strain evidence="1">PWHHKU_190912</strain>
    </source>
</reference>
<dbReference type="Proteomes" id="UP001148838">
    <property type="component" value="Unassembled WGS sequence"/>
</dbReference>
<evidence type="ECO:0000313" key="2">
    <source>
        <dbReference type="Proteomes" id="UP001148838"/>
    </source>
</evidence>
<accession>A0ABQ8SU12</accession>
<sequence>MYRKECASATIAPPGHQLGGIYLNSDAVEGMVKRRRVRLYSRRQNLDYQFLCKVINGDID</sequence>
<proteinExistence type="predicted"/>
<evidence type="ECO:0000313" key="1">
    <source>
        <dbReference type="EMBL" id="KAJ4437483.1"/>
    </source>
</evidence>
<keyword evidence="2" id="KW-1185">Reference proteome</keyword>
<dbReference type="EMBL" id="JAJSOF020000021">
    <property type="protein sequence ID" value="KAJ4437483.1"/>
    <property type="molecule type" value="Genomic_DNA"/>
</dbReference>
<name>A0ABQ8SU12_PERAM</name>
<gene>
    <name evidence="1" type="ORF">ANN_17627</name>
</gene>
<organism evidence="1 2">
    <name type="scientific">Periplaneta americana</name>
    <name type="common">American cockroach</name>
    <name type="synonym">Blatta americana</name>
    <dbReference type="NCBI Taxonomy" id="6978"/>
    <lineage>
        <taxon>Eukaryota</taxon>
        <taxon>Metazoa</taxon>
        <taxon>Ecdysozoa</taxon>
        <taxon>Arthropoda</taxon>
        <taxon>Hexapoda</taxon>
        <taxon>Insecta</taxon>
        <taxon>Pterygota</taxon>
        <taxon>Neoptera</taxon>
        <taxon>Polyneoptera</taxon>
        <taxon>Dictyoptera</taxon>
        <taxon>Blattodea</taxon>
        <taxon>Blattoidea</taxon>
        <taxon>Blattidae</taxon>
        <taxon>Blattinae</taxon>
        <taxon>Periplaneta</taxon>
    </lineage>
</organism>
<comment type="caution">
    <text evidence="1">The sequence shown here is derived from an EMBL/GenBank/DDBJ whole genome shotgun (WGS) entry which is preliminary data.</text>
</comment>